<reference evidence="8" key="1">
    <citation type="submission" date="2022-08" db="EMBL/GenBank/DDBJ databases">
        <authorList>
            <person name="Kallberg Y."/>
            <person name="Tangrot J."/>
            <person name="Rosling A."/>
        </authorList>
    </citation>
    <scope>NUCLEOTIDE SEQUENCE</scope>
    <source>
        <strain evidence="8">Wild A</strain>
    </source>
</reference>
<dbReference type="GO" id="GO:0006914">
    <property type="term" value="P:autophagy"/>
    <property type="evidence" value="ECO:0007669"/>
    <property type="project" value="UniProtKB-UniRule"/>
</dbReference>
<sequence>MSFSLPKSPLLSPMSPIMEDILSDSNSVITSDEPYSPTLQPQRKFGVYKTKPTTQLSLSVPSTKAYSSSSAGSSVKSFNAISNLLDSSINGESRPKESSVDDYLLEIMNRSNSAPSTDNEYLTFCKGFVDKQKRNFTSEPESDMSLDFDARHEIDSDSSIEWIDSHKMSNGHSNNHDMPAIPIDEEYSGYRRKYGHEDPQSVTWYGDESRISSYMGVIQAIVSFFVDAEDSLRCINAGNHKFVFLLKGPLYLVAVSRTNESESQLREQLNYLYNQILSVLTSTQLTKIYEQRMNFDLRRLLGGTEPFLDKLANSMSDEPGFMLGSIQCVRMSKELRDKVGNILQIVKSKDLLYAMLITNNKLITLLRLKKHSLHSADLHLVFNMVNGSSTFRSVESWTPICLPKFNNKGFLHAYVCYITANVCLLLISPDKDKFFELSDAKNTIVEQLTACDALQGIEAASQSEGYSIADIGVAGLRHFIYKSKTCLQYTSPAFLASYNNPREKRRYTHDRMHSRVRPLKVHYYVSPSETILGWITATFELYAAFGPLISKTALTNSSLVLLKWIKKEEENLFIMNSPVF</sequence>
<dbReference type="Proteomes" id="UP001153678">
    <property type="component" value="Unassembled WGS sequence"/>
</dbReference>
<feature type="region of interest" description="Disordered" evidence="4">
    <location>
        <begin position="25"/>
        <end position="47"/>
    </location>
</feature>
<evidence type="ECO:0000256" key="2">
    <source>
        <dbReference type="ARBA" id="ARBA00018132"/>
    </source>
</evidence>
<keyword evidence="3" id="KW-0653">Protein transport</keyword>
<evidence type="ECO:0000313" key="8">
    <source>
        <dbReference type="EMBL" id="CAI2178026.1"/>
    </source>
</evidence>
<keyword evidence="9" id="KW-1185">Reference proteome</keyword>
<evidence type="ECO:0000256" key="3">
    <source>
        <dbReference type="RuleBase" id="RU367048"/>
    </source>
</evidence>
<dbReference type="GO" id="GO:0016192">
    <property type="term" value="P:vesicle-mediated transport"/>
    <property type="evidence" value="ECO:0007669"/>
    <property type="project" value="InterPro"/>
</dbReference>
<evidence type="ECO:0000313" key="9">
    <source>
        <dbReference type="Proteomes" id="UP001153678"/>
    </source>
</evidence>
<dbReference type="GO" id="GO:0006623">
    <property type="term" value="P:protein targeting to vacuole"/>
    <property type="evidence" value="ECO:0007669"/>
    <property type="project" value="UniProtKB-UniRule"/>
</dbReference>
<dbReference type="InterPro" id="IPR043970">
    <property type="entry name" value="FUZ/MON1/HPS1_longin_3"/>
</dbReference>
<dbReference type="GO" id="GO:0032585">
    <property type="term" value="C:multivesicular body membrane"/>
    <property type="evidence" value="ECO:0007669"/>
    <property type="project" value="UniProtKB-SubCell"/>
</dbReference>
<dbReference type="InterPro" id="IPR004353">
    <property type="entry name" value="Mon1"/>
</dbReference>
<feature type="domain" description="FUZ/MON1/HPS1 third Longin" evidence="7">
    <location>
        <begin position="475"/>
        <end position="569"/>
    </location>
</feature>
<dbReference type="OrthoDB" id="272411at2759"/>
<dbReference type="GO" id="GO:0005774">
    <property type="term" value="C:vacuolar membrane"/>
    <property type="evidence" value="ECO:0007669"/>
    <property type="project" value="UniProtKB-SubCell"/>
</dbReference>
<evidence type="ECO:0000259" key="5">
    <source>
        <dbReference type="Pfam" id="PF19036"/>
    </source>
</evidence>
<keyword evidence="3" id="KW-0926">Vacuole</keyword>
<dbReference type="InterPro" id="IPR043971">
    <property type="entry name" value="FUZ/MON1/HPS1_longin_2"/>
</dbReference>
<dbReference type="GO" id="GO:0035658">
    <property type="term" value="C:Mon1-Ccz1 complex"/>
    <property type="evidence" value="ECO:0007669"/>
    <property type="project" value="TreeGrafter"/>
</dbReference>
<proteinExistence type="inferred from homology"/>
<comment type="caution">
    <text evidence="8">The sequence shown here is derived from an EMBL/GenBank/DDBJ whole genome shotgun (WGS) entry which is preliminary data.</text>
</comment>
<gene>
    <name evidence="8" type="ORF">FWILDA_LOCUS8380</name>
</gene>
<dbReference type="PANTHER" id="PTHR13027">
    <property type="entry name" value="SAND PROTEIN-RELATED"/>
    <property type="match status" value="1"/>
</dbReference>
<dbReference type="AlphaFoldDB" id="A0A9W4SPL0"/>
<evidence type="ECO:0000259" key="7">
    <source>
        <dbReference type="Pfam" id="PF19038"/>
    </source>
</evidence>
<keyword evidence="3" id="KW-0072">Autophagy</keyword>
<evidence type="ECO:0000256" key="4">
    <source>
        <dbReference type="SAM" id="MobiDB-lite"/>
    </source>
</evidence>
<dbReference type="InterPro" id="IPR043972">
    <property type="entry name" value="FUZ/MON1/HPS1_longin_1"/>
</dbReference>
<dbReference type="Pfam" id="PF19037">
    <property type="entry name" value="Fuz_longin_2"/>
    <property type="match status" value="1"/>
</dbReference>
<evidence type="ECO:0000259" key="6">
    <source>
        <dbReference type="Pfam" id="PF19037"/>
    </source>
</evidence>
<feature type="domain" description="FUZ/MON1/HPS1 second Longin" evidence="6">
    <location>
        <begin position="349"/>
        <end position="445"/>
    </location>
</feature>
<name>A0A9W4SPL0_9GLOM</name>
<keyword evidence="3" id="KW-0813">Transport</keyword>
<keyword evidence="3" id="KW-0967">Endosome</keyword>
<keyword evidence="3" id="KW-0472">Membrane</keyword>
<dbReference type="PANTHER" id="PTHR13027:SF7">
    <property type="entry name" value="VACUOLAR FUSION PROTEIN MON1 HOMOLOG"/>
    <property type="match status" value="1"/>
</dbReference>
<accession>A0A9W4SPL0</accession>
<dbReference type="Pfam" id="PF19038">
    <property type="entry name" value="Fuz_longin_3"/>
    <property type="match status" value="1"/>
</dbReference>
<comment type="similarity">
    <text evidence="3">Belongs to the MON1/SAND family.</text>
</comment>
<evidence type="ECO:0000256" key="1">
    <source>
        <dbReference type="ARBA" id="ARBA00004380"/>
    </source>
</evidence>
<organism evidence="8 9">
    <name type="scientific">Funneliformis geosporum</name>
    <dbReference type="NCBI Taxonomy" id="1117311"/>
    <lineage>
        <taxon>Eukaryota</taxon>
        <taxon>Fungi</taxon>
        <taxon>Fungi incertae sedis</taxon>
        <taxon>Mucoromycota</taxon>
        <taxon>Glomeromycotina</taxon>
        <taxon>Glomeromycetes</taxon>
        <taxon>Glomerales</taxon>
        <taxon>Glomeraceae</taxon>
        <taxon>Funneliformis</taxon>
    </lineage>
</organism>
<comment type="subcellular location">
    <subcellularLocation>
        <location evidence="3">Endosome</location>
        <location evidence="3">Multivesicular body membrane</location>
        <topology evidence="3">Peripheral membrane protein</topology>
    </subcellularLocation>
    <subcellularLocation>
        <location evidence="1 3">Prevacuolar compartment membrane</location>
        <topology evidence="1 3">Peripheral membrane protein</topology>
    </subcellularLocation>
    <subcellularLocation>
        <location evidence="3">Vacuole membrane</location>
        <topology evidence="3">Peripheral membrane protein</topology>
    </subcellularLocation>
</comment>
<dbReference type="EMBL" id="CAMKVN010001779">
    <property type="protein sequence ID" value="CAI2178026.1"/>
    <property type="molecule type" value="Genomic_DNA"/>
</dbReference>
<dbReference type="Pfam" id="PF19036">
    <property type="entry name" value="Fuz_longin_1"/>
    <property type="match status" value="1"/>
</dbReference>
<dbReference type="PRINTS" id="PR01546">
    <property type="entry name" value="YEAST73DUF"/>
</dbReference>
<comment type="function">
    <text evidence="3">Required for multiple vacuole delivery pathways including the cytoplasm to vacuole transport (Cvt), autophagy, pexophagy and endocytosis.</text>
</comment>
<feature type="domain" description="FUZ/MON1/HPS1 first Longin" evidence="5">
    <location>
        <begin position="203"/>
        <end position="311"/>
    </location>
</feature>
<protein>
    <recommendedName>
        <fullName evidence="2 3">Vacuolar fusion protein MON1</fullName>
    </recommendedName>
</protein>